<sequence length="131" mass="14936">MIPQSLPREEDYVPWCLAGGSSLVARPHPMPPCMVDRGRRRTKEPAMTRLHDRGKITTPATLCSPEMKERIEERPCFFVDERGADVAGKSQSRRLYSISIANLPTTAAHTREERKEKRDRRRGEAGVYRSS</sequence>
<evidence type="ECO:0000313" key="3">
    <source>
        <dbReference type="Proteomes" id="UP000027138"/>
    </source>
</evidence>
<evidence type="ECO:0000256" key="1">
    <source>
        <dbReference type="SAM" id="MobiDB-lite"/>
    </source>
</evidence>
<dbReference type="Proteomes" id="UP000027138">
    <property type="component" value="Unassembled WGS sequence"/>
</dbReference>
<organism evidence="2 3">
    <name type="scientific">Jatropha curcas</name>
    <name type="common">Barbados nut</name>
    <dbReference type="NCBI Taxonomy" id="180498"/>
    <lineage>
        <taxon>Eukaryota</taxon>
        <taxon>Viridiplantae</taxon>
        <taxon>Streptophyta</taxon>
        <taxon>Embryophyta</taxon>
        <taxon>Tracheophyta</taxon>
        <taxon>Spermatophyta</taxon>
        <taxon>Magnoliopsida</taxon>
        <taxon>eudicotyledons</taxon>
        <taxon>Gunneridae</taxon>
        <taxon>Pentapetalae</taxon>
        <taxon>rosids</taxon>
        <taxon>fabids</taxon>
        <taxon>Malpighiales</taxon>
        <taxon>Euphorbiaceae</taxon>
        <taxon>Crotonoideae</taxon>
        <taxon>Jatropheae</taxon>
        <taxon>Jatropha</taxon>
    </lineage>
</organism>
<proteinExistence type="predicted"/>
<dbReference type="AlphaFoldDB" id="A0A067L409"/>
<keyword evidence="3" id="KW-1185">Reference proteome</keyword>
<accession>A0A067L409</accession>
<gene>
    <name evidence="2" type="ORF">JCGZ_00090</name>
</gene>
<evidence type="ECO:0000313" key="2">
    <source>
        <dbReference type="EMBL" id="KDP43157.1"/>
    </source>
</evidence>
<dbReference type="EMBL" id="KK914279">
    <property type="protein sequence ID" value="KDP43157.1"/>
    <property type="molecule type" value="Genomic_DNA"/>
</dbReference>
<feature type="compositionally biased region" description="Basic and acidic residues" evidence="1">
    <location>
        <begin position="109"/>
        <end position="124"/>
    </location>
</feature>
<protein>
    <submittedName>
        <fullName evidence="2">Uncharacterized protein</fullName>
    </submittedName>
</protein>
<feature type="region of interest" description="Disordered" evidence="1">
    <location>
        <begin position="106"/>
        <end position="131"/>
    </location>
</feature>
<reference evidence="2 3" key="1">
    <citation type="journal article" date="2014" name="PLoS ONE">
        <title>Global Analysis of Gene Expression Profiles in Physic Nut (Jatropha curcas L.) Seedlings Exposed to Salt Stress.</title>
        <authorList>
            <person name="Zhang L."/>
            <person name="Zhang C."/>
            <person name="Wu P."/>
            <person name="Chen Y."/>
            <person name="Li M."/>
            <person name="Jiang H."/>
            <person name="Wu G."/>
        </authorList>
    </citation>
    <scope>NUCLEOTIDE SEQUENCE [LARGE SCALE GENOMIC DNA]</scope>
    <source>
        <strain evidence="3">cv. GZQX0401</strain>
        <tissue evidence="2">Young leaves</tissue>
    </source>
</reference>
<name>A0A067L409_JATCU</name>